<dbReference type="AlphaFoldDB" id="A0A420YHJ8"/>
<dbReference type="STRING" id="177199.A0A420YHJ8"/>
<keyword evidence="3" id="KW-1185">Reference proteome</keyword>
<dbReference type="OrthoDB" id="4900256at2759"/>
<protein>
    <submittedName>
        <fullName evidence="2">Uncharacterized protein</fullName>
    </submittedName>
</protein>
<reference evidence="2 3" key="1">
    <citation type="submission" date="2018-08" db="EMBL/GenBank/DDBJ databases">
        <title>Draft genome of the lignicolous fungus Coniochaeta pulveracea.</title>
        <authorList>
            <person name="Borstlap C.J."/>
            <person name="De Witt R.N."/>
            <person name="Botha A."/>
            <person name="Volschenk H."/>
        </authorList>
    </citation>
    <scope>NUCLEOTIDE SEQUENCE [LARGE SCALE GENOMIC DNA]</scope>
    <source>
        <strain evidence="2 3">CAB683</strain>
    </source>
</reference>
<evidence type="ECO:0000313" key="3">
    <source>
        <dbReference type="Proteomes" id="UP000275385"/>
    </source>
</evidence>
<gene>
    <name evidence="2" type="ORF">DL546_006266</name>
</gene>
<evidence type="ECO:0000313" key="2">
    <source>
        <dbReference type="EMBL" id="RKU47367.1"/>
    </source>
</evidence>
<dbReference type="Proteomes" id="UP000275385">
    <property type="component" value="Unassembled WGS sequence"/>
</dbReference>
<feature type="region of interest" description="Disordered" evidence="1">
    <location>
        <begin position="197"/>
        <end position="220"/>
    </location>
</feature>
<sequence>MDRPALPVTGLDLSSQPTTTNNSPQPAGVEEKIPRMTNIAPSIFVPLEIDITQPIEPARDRAEKLQRILAAAEGRRKGVTENIIYMTEREMARIRQEGRTYEAIHGPPAGPRPSMTEKEVDDMMANIAADAPPGKSLARVNLADIEIKFPEQMSQREAVAAELLNAVEQSTQNLEGYSALMETRKAELLQMQQREQARLDNIGKRPEEREVARDDDVEMS</sequence>
<comment type="caution">
    <text evidence="2">The sequence shown here is derived from an EMBL/GenBank/DDBJ whole genome shotgun (WGS) entry which is preliminary data.</text>
</comment>
<feature type="region of interest" description="Disordered" evidence="1">
    <location>
        <begin position="1"/>
        <end position="31"/>
    </location>
</feature>
<feature type="compositionally biased region" description="Basic and acidic residues" evidence="1">
    <location>
        <begin position="197"/>
        <end position="214"/>
    </location>
</feature>
<feature type="compositionally biased region" description="Polar residues" evidence="1">
    <location>
        <begin position="12"/>
        <end position="25"/>
    </location>
</feature>
<name>A0A420YHJ8_9PEZI</name>
<dbReference type="EMBL" id="QVQW01000009">
    <property type="protein sequence ID" value="RKU47367.1"/>
    <property type="molecule type" value="Genomic_DNA"/>
</dbReference>
<evidence type="ECO:0000256" key="1">
    <source>
        <dbReference type="SAM" id="MobiDB-lite"/>
    </source>
</evidence>
<organism evidence="2 3">
    <name type="scientific">Coniochaeta pulveracea</name>
    <dbReference type="NCBI Taxonomy" id="177199"/>
    <lineage>
        <taxon>Eukaryota</taxon>
        <taxon>Fungi</taxon>
        <taxon>Dikarya</taxon>
        <taxon>Ascomycota</taxon>
        <taxon>Pezizomycotina</taxon>
        <taxon>Sordariomycetes</taxon>
        <taxon>Sordariomycetidae</taxon>
        <taxon>Coniochaetales</taxon>
        <taxon>Coniochaetaceae</taxon>
        <taxon>Coniochaeta</taxon>
    </lineage>
</organism>
<accession>A0A420YHJ8</accession>
<proteinExistence type="predicted"/>